<feature type="compositionally biased region" description="Low complexity" evidence="1">
    <location>
        <begin position="323"/>
        <end position="341"/>
    </location>
</feature>
<name>A0A023B9N6_GRENI</name>
<dbReference type="VEuPathDB" id="CryptoDB:GNI_049830"/>
<dbReference type="GeneID" id="22911823"/>
<evidence type="ECO:0000256" key="1">
    <source>
        <dbReference type="SAM" id="MobiDB-lite"/>
    </source>
</evidence>
<dbReference type="RefSeq" id="XP_011129701.1">
    <property type="nucleotide sequence ID" value="XM_011131399.1"/>
</dbReference>
<accession>A0A023B9N6</accession>
<dbReference type="EMBL" id="AFNH02000384">
    <property type="protein sequence ID" value="EZG73006.1"/>
    <property type="molecule type" value="Genomic_DNA"/>
</dbReference>
<sequence length="372" mass="39814">MPVSTVASRTPLRSMAVASLAAVMVTSQDEQQGLVRVGRVCADVFVNPSVITPSEETPVATPSVDSMVPTSANMAPVFQATSPAFQTASPVFQASSREDCAACNQEVTSQCVLTPGSLPTAQPAAQPIAAQPIAAQPTAQTPGAQPEGRWVYVPANAAQQPMPTQQTGYTVLPQTVPGQQPFEELLKYVPGQAPASIFHGIVPSSYNGPFARVFAMDKSSDLAEDKMPSTMDELLNGKFNGAFMNRVQTMLRNEEIRDRLMERYVKETAEDIHNICSAARLMSPGALMDWLVGRPLSERSAQEGAALKESFLTSVLKSNLPGVTTTTTTTTTSKTVPTPATDDVDDDLDLDDEDFSSVEDFGGEEFTVLEQF</sequence>
<evidence type="ECO:0000313" key="2">
    <source>
        <dbReference type="EMBL" id="EZG73006.1"/>
    </source>
</evidence>
<proteinExistence type="predicted"/>
<dbReference type="Proteomes" id="UP000019763">
    <property type="component" value="Unassembled WGS sequence"/>
</dbReference>
<feature type="region of interest" description="Disordered" evidence="1">
    <location>
        <begin position="322"/>
        <end position="348"/>
    </location>
</feature>
<organism evidence="2 3">
    <name type="scientific">Gregarina niphandrodes</name>
    <name type="common">Septate eugregarine</name>
    <dbReference type="NCBI Taxonomy" id="110365"/>
    <lineage>
        <taxon>Eukaryota</taxon>
        <taxon>Sar</taxon>
        <taxon>Alveolata</taxon>
        <taxon>Apicomplexa</taxon>
        <taxon>Conoidasida</taxon>
        <taxon>Gregarinasina</taxon>
        <taxon>Eugregarinorida</taxon>
        <taxon>Gregarinidae</taxon>
        <taxon>Gregarina</taxon>
    </lineage>
</organism>
<keyword evidence="3" id="KW-1185">Reference proteome</keyword>
<protein>
    <submittedName>
        <fullName evidence="2">Uncharacterized protein</fullName>
    </submittedName>
</protein>
<dbReference type="AlphaFoldDB" id="A0A023B9N6"/>
<reference evidence="2" key="1">
    <citation type="submission" date="2013-12" db="EMBL/GenBank/DDBJ databases">
        <authorList>
            <person name="Omoto C.K."/>
            <person name="Sibley D."/>
            <person name="Venepally P."/>
            <person name="Hadjithomas M."/>
            <person name="Karamycheva S."/>
            <person name="Brunk B."/>
            <person name="Roos D."/>
            <person name="Caler E."/>
            <person name="Lorenzi H."/>
        </authorList>
    </citation>
    <scope>NUCLEOTIDE SEQUENCE</scope>
</reference>
<evidence type="ECO:0000313" key="3">
    <source>
        <dbReference type="Proteomes" id="UP000019763"/>
    </source>
</evidence>
<comment type="caution">
    <text evidence="2">The sequence shown here is derived from an EMBL/GenBank/DDBJ whole genome shotgun (WGS) entry which is preliminary data.</text>
</comment>
<gene>
    <name evidence="2" type="ORF">GNI_049830</name>
</gene>